<proteinExistence type="predicted"/>
<feature type="transmembrane region" description="Helical" evidence="1">
    <location>
        <begin position="49"/>
        <end position="69"/>
    </location>
</feature>
<comment type="caution">
    <text evidence="2">The sequence shown here is derived from an EMBL/GenBank/DDBJ whole genome shotgun (WGS) entry which is preliminary data.</text>
</comment>
<evidence type="ECO:0000313" key="3">
    <source>
        <dbReference type="Proteomes" id="UP000824048"/>
    </source>
</evidence>
<reference evidence="2" key="1">
    <citation type="journal article" date="2021" name="PeerJ">
        <title>Extensive microbial diversity within the chicken gut microbiome revealed by metagenomics and culture.</title>
        <authorList>
            <person name="Gilroy R."/>
            <person name="Ravi A."/>
            <person name="Getino M."/>
            <person name="Pursley I."/>
            <person name="Horton D.L."/>
            <person name="Alikhan N.F."/>
            <person name="Baker D."/>
            <person name="Gharbi K."/>
            <person name="Hall N."/>
            <person name="Watson M."/>
            <person name="Adriaenssens E.M."/>
            <person name="Foster-Nyarko E."/>
            <person name="Jarju S."/>
            <person name="Secka A."/>
            <person name="Antonio M."/>
            <person name="Oren A."/>
            <person name="Chaudhuri R.R."/>
            <person name="La Ragione R."/>
            <person name="Hildebrand F."/>
            <person name="Pallen M.J."/>
        </authorList>
    </citation>
    <scope>NUCLEOTIDE SEQUENCE</scope>
    <source>
        <strain evidence="2">ChiSxjej1B13-11774</strain>
    </source>
</reference>
<feature type="transmembrane region" description="Helical" evidence="1">
    <location>
        <begin position="23"/>
        <end position="43"/>
    </location>
</feature>
<reference evidence="2" key="2">
    <citation type="submission" date="2021-04" db="EMBL/GenBank/DDBJ databases">
        <authorList>
            <person name="Gilroy R."/>
        </authorList>
    </citation>
    <scope>NUCLEOTIDE SEQUENCE</scope>
    <source>
        <strain evidence="2">ChiSxjej1B13-11774</strain>
    </source>
</reference>
<keyword evidence="1" id="KW-0812">Transmembrane</keyword>
<dbReference type="Proteomes" id="UP000824048">
    <property type="component" value="Unassembled WGS sequence"/>
</dbReference>
<accession>A0A9D2JAU8</accession>
<keyword evidence="1" id="KW-1133">Transmembrane helix</keyword>
<keyword evidence="1" id="KW-0472">Membrane</keyword>
<name>A0A9D2JAU8_9FIRM</name>
<protein>
    <submittedName>
        <fullName evidence="2">Uncharacterized protein</fullName>
    </submittedName>
</protein>
<dbReference type="AlphaFoldDB" id="A0A9D2JAU8"/>
<evidence type="ECO:0000313" key="2">
    <source>
        <dbReference type="EMBL" id="HIZ42878.1"/>
    </source>
</evidence>
<dbReference type="EMBL" id="DXBP01000059">
    <property type="protein sequence ID" value="HIZ42878.1"/>
    <property type="molecule type" value="Genomic_DNA"/>
</dbReference>
<gene>
    <name evidence="2" type="ORF">H9811_10005</name>
</gene>
<evidence type="ECO:0000256" key="1">
    <source>
        <dbReference type="SAM" id="Phobius"/>
    </source>
</evidence>
<organism evidence="2 3">
    <name type="scientific">Candidatus Gemmiger excrementigallinarum</name>
    <dbReference type="NCBI Taxonomy" id="2838609"/>
    <lineage>
        <taxon>Bacteria</taxon>
        <taxon>Bacillati</taxon>
        <taxon>Bacillota</taxon>
        <taxon>Clostridia</taxon>
        <taxon>Eubacteriales</taxon>
        <taxon>Gemmiger</taxon>
    </lineage>
</organism>
<sequence length="86" mass="9497">MEVLFEIVGEVLLEILQEIWPPVLAVVDGALVLLFGFLTWLFFSQGEAARAVISLLAAGLFLAVGITGFKTGLYTRKGRDNRCRKK</sequence>